<keyword evidence="5" id="KW-0479">Metal-binding</keyword>
<proteinExistence type="inferred from homology"/>
<keyword evidence="14" id="KW-1185">Reference proteome</keyword>
<protein>
    <recommendedName>
        <fullName evidence="3">ribose-phosphate diphosphokinase</fullName>
        <ecNumber evidence="3">2.7.6.1</ecNumber>
    </recommendedName>
</protein>
<dbReference type="SUPFAM" id="SSF53271">
    <property type="entry name" value="PRTase-like"/>
    <property type="match status" value="2"/>
</dbReference>
<evidence type="ECO:0000313" key="13">
    <source>
        <dbReference type="EMBL" id="PVU86832.1"/>
    </source>
</evidence>
<evidence type="ECO:0000256" key="8">
    <source>
        <dbReference type="ARBA" id="ARBA00022777"/>
    </source>
</evidence>
<name>A0A2T9Y3A9_9FUNG</name>
<evidence type="ECO:0000259" key="12">
    <source>
        <dbReference type="Pfam" id="PF13793"/>
    </source>
</evidence>
<evidence type="ECO:0000256" key="5">
    <source>
        <dbReference type="ARBA" id="ARBA00022723"/>
    </source>
</evidence>
<evidence type="ECO:0000256" key="2">
    <source>
        <dbReference type="ARBA" id="ARBA00006478"/>
    </source>
</evidence>
<dbReference type="GO" id="GO:0002189">
    <property type="term" value="C:ribose phosphate diphosphokinase complex"/>
    <property type="evidence" value="ECO:0007669"/>
    <property type="project" value="TreeGrafter"/>
</dbReference>
<evidence type="ECO:0000256" key="1">
    <source>
        <dbReference type="ARBA" id="ARBA00004496"/>
    </source>
</evidence>
<evidence type="ECO:0000256" key="6">
    <source>
        <dbReference type="ARBA" id="ARBA00022727"/>
    </source>
</evidence>
<evidence type="ECO:0000313" key="14">
    <source>
        <dbReference type="Proteomes" id="UP000245609"/>
    </source>
</evidence>
<keyword evidence="6" id="KW-0545">Nucleotide biosynthesis</keyword>
<evidence type="ECO:0000256" key="11">
    <source>
        <dbReference type="ARBA" id="ARBA00049535"/>
    </source>
</evidence>
<dbReference type="EMBL" id="MBFS01003406">
    <property type="protein sequence ID" value="PVU86832.1"/>
    <property type="molecule type" value="Genomic_DNA"/>
</dbReference>
<dbReference type="AlphaFoldDB" id="A0A2T9Y3A9"/>
<dbReference type="InterPro" id="IPR005946">
    <property type="entry name" value="Rib-P_diPkinase"/>
</dbReference>
<dbReference type="EC" id="2.7.6.1" evidence="3"/>
<dbReference type="InterPro" id="IPR000836">
    <property type="entry name" value="PRTase_dom"/>
</dbReference>
<dbReference type="GO" id="GO:0005737">
    <property type="term" value="C:cytoplasm"/>
    <property type="evidence" value="ECO:0007669"/>
    <property type="project" value="UniProtKB-SubCell"/>
</dbReference>
<gene>
    <name evidence="13" type="ORF">BB560_006597</name>
</gene>
<dbReference type="InterPro" id="IPR029099">
    <property type="entry name" value="Pribosyltran_N"/>
</dbReference>
<dbReference type="GO" id="GO:0006015">
    <property type="term" value="P:5-phosphoribose 1-diphosphate biosynthetic process"/>
    <property type="evidence" value="ECO:0007669"/>
    <property type="project" value="TreeGrafter"/>
</dbReference>
<dbReference type="GO" id="GO:0000287">
    <property type="term" value="F:magnesium ion binding"/>
    <property type="evidence" value="ECO:0007669"/>
    <property type="project" value="InterPro"/>
</dbReference>
<dbReference type="GO" id="GO:0004749">
    <property type="term" value="F:ribose phosphate diphosphokinase activity"/>
    <property type="evidence" value="ECO:0007669"/>
    <property type="project" value="UniProtKB-EC"/>
</dbReference>
<dbReference type="Gene3D" id="3.40.50.2020">
    <property type="match status" value="2"/>
</dbReference>
<comment type="caution">
    <text evidence="13">The sequence shown here is derived from an EMBL/GenBank/DDBJ whole genome shotgun (WGS) entry which is preliminary data.</text>
</comment>
<keyword evidence="4" id="KW-0808">Transferase</keyword>
<evidence type="ECO:0000256" key="4">
    <source>
        <dbReference type="ARBA" id="ARBA00022679"/>
    </source>
</evidence>
<dbReference type="GO" id="GO:0006164">
    <property type="term" value="P:purine nucleotide biosynthetic process"/>
    <property type="evidence" value="ECO:0007669"/>
    <property type="project" value="TreeGrafter"/>
</dbReference>
<keyword evidence="10" id="KW-0460">Magnesium</keyword>
<keyword evidence="7" id="KW-0547">Nucleotide-binding</keyword>
<keyword evidence="9" id="KW-0067">ATP-binding</keyword>
<dbReference type="NCBIfam" id="TIGR01251">
    <property type="entry name" value="ribP_PPkin"/>
    <property type="match status" value="1"/>
</dbReference>
<dbReference type="Pfam" id="PF13793">
    <property type="entry name" value="Pribosyltran_N"/>
    <property type="match status" value="1"/>
</dbReference>
<dbReference type="InterPro" id="IPR029057">
    <property type="entry name" value="PRTase-like"/>
</dbReference>
<dbReference type="PANTHER" id="PTHR10210">
    <property type="entry name" value="RIBOSE-PHOSPHATE DIPHOSPHOKINASE FAMILY MEMBER"/>
    <property type="match status" value="1"/>
</dbReference>
<dbReference type="STRING" id="133381.A0A2T9Y3A9"/>
<reference evidence="13 14" key="1">
    <citation type="journal article" date="2018" name="MBio">
        <title>Comparative Genomics Reveals the Core Gene Toolbox for the Fungus-Insect Symbiosis.</title>
        <authorList>
            <person name="Wang Y."/>
            <person name="Stata M."/>
            <person name="Wang W."/>
            <person name="Stajich J.E."/>
            <person name="White M.M."/>
            <person name="Moncalvo J.M."/>
        </authorList>
    </citation>
    <scope>NUCLEOTIDE SEQUENCE [LARGE SCALE GENOMIC DNA]</scope>
    <source>
        <strain evidence="13 14">SC-DP-2</strain>
    </source>
</reference>
<keyword evidence="8" id="KW-0418">Kinase</keyword>
<dbReference type="Proteomes" id="UP000245609">
    <property type="component" value="Unassembled WGS sequence"/>
</dbReference>
<organism evidence="13 14">
    <name type="scientific">Smittium megazygosporum</name>
    <dbReference type="NCBI Taxonomy" id="133381"/>
    <lineage>
        <taxon>Eukaryota</taxon>
        <taxon>Fungi</taxon>
        <taxon>Fungi incertae sedis</taxon>
        <taxon>Zoopagomycota</taxon>
        <taxon>Kickxellomycotina</taxon>
        <taxon>Harpellomycetes</taxon>
        <taxon>Harpellales</taxon>
        <taxon>Legeriomycetaceae</taxon>
        <taxon>Smittium</taxon>
    </lineage>
</organism>
<accession>A0A2T9Y3A9</accession>
<dbReference type="SMART" id="SM01400">
    <property type="entry name" value="Pribosyltran_N"/>
    <property type="match status" value="1"/>
</dbReference>
<dbReference type="FunFam" id="3.40.50.2020:FF:000014">
    <property type="entry name" value="Ribose-phosphate pyrophosphokinase 1"/>
    <property type="match status" value="1"/>
</dbReference>
<dbReference type="OrthoDB" id="413572at2759"/>
<dbReference type="PANTHER" id="PTHR10210:SF36">
    <property type="entry name" value="RIBOSE-PHOSPHATE PYROPHOSPHOKINASE 5"/>
    <property type="match status" value="1"/>
</dbReference>
<dbReference type="GO" id="GO:0016301">
    <property type="term" value="F:kinase activity"/>
    <property type="evidence" value="ECO:0007669"/>
    <property type="project" value="UniProtKB-KW"/>
</dbReference>
<evidence type="ECO:0000256" key="10">
    <source>
        <dbReference type="ARBA" id="ARBA00022842"/>
    </source>
</evidence>
<evidence type="ECO:0000256" key="7">
    <source>
        <dbReference type="ARBA" id="ARBA00022741"/>
    </source>
</evidence>
<dbReference type="FunFam" id="3.40.50.2020:FF:000005">
    <property type="entry name" value="Ribose-phosphate pyrophosphokinase 1"/>
    <property type="match status" value="1"/>
</dbReference>
<sequence length="332" mass="36137">MRNVALLSGSSHNFLSRGIADYLGVELVSVKLGKFSNQESSVEINTSIRNKHVYIIQSSCGNVNDAYIELLIMIQACRMGSASKISVVAPLFFYSRQHSVVQAIDSLSKDQLLKVDIDSKYKKWCPRIGTLICSLIESAGADHLIVMDLHDPQYEGFFEIPVDVVYSEPCILSYIKTNIPDWKNSVVVSPDAGVASVCNKLNLSFALIHNQRSGSISSMGLVGDVSGKSVILIDDIIDSGKTVAAAVRILQNHGVKDIHFIAIHGIFSGNCLDIINSLKISSIACTNSVPQEDHLAKCPNLFVIDTSAIIGETIRRSFHGESVAHLFVSDKS</sequence>
<dbReference type="GO" id="GO:0005524">
    <property type="term" value="F:ATP binding"/>
    <property type="evidence" value="ECO:0007669"/>
    <property type="project" value="UniProtKB-KW"/>
</dbReference>
<feature type="domain" description="Ribose-phosphate pyrophosphokinase N-terminal" evidence="12">
    <location>
        <begin position="5"/>
        <end position="104"/>
    </location>
</feature>
<evidence type="ECO:0000256" key="3">
    <source>
        <dbReference type="ARBA" id="ARBA00013247"/>
    </source>
</evidence>
<comment type="catalytic activity">
    <reaction evidence="11">
        <text>D-ribose 5-phosphate + ATP = 5-phospho-alpha-D-ribose 1-diphosphate + AMP + H(+)</text>
        <dbReference type="Rhea" id="RHEA:15609"/>
        <dbReference type="ChEBI" id="CHEBI:15378"/>
        <dbReference type="ChEBI" id="CHEBI:30616"/>
        <dbReference type="ChEBI" id="CHEBI:58017"/>
        <dbReference type="ChEBI" id="CHEBI:78346"/>
        <dbReference type="ChEBI" id="CHEBI:456215"/>
        <dbReference type="EC" id="2.7.6.1"/>
    </reaction>
</comment>
<evidence type="ECO:0000256" key="9">
    <source>
        <dbReference type="ARBA" id="ARBA00022840"/>
    </source>
</evidence>
<comment type="similarity">
    <text evidence="2">Belongs to the ribose-phosphate pyrophosphokinase family.</text>
</comment>
<dbReference type="CDD" id="cd06223">
    <property type="entry name" value="PRTases_typeI"/>
    <property type="match status" value="1"/>
</dbReference>
<dbReference type="Pfam" id="PF14572">
    <property type="entry name" value="Pribosyl_synth"/>
    <property type="match status" value="1"/>
</dbReference>
<comment type="subcellular location">
    <subcellularLocation>
        <location evidence="1">Cytoplasm</location>
    </subcellularLocation>
</comment>